<protein>
    <submittedName>
        <fullName evidence="2">Uncharacterized protein</fullName>
    </submittedName>
</protein>
<feature type="region of interest" description="Disordered" evidence="1">
    <location>
        <begin position="26"/>
        <end position="52"/>
    </location>
</feature>
<organism evidence="2 3">
    <name type="scientific">Allorhodopirellula solitaria</name>
    <dbReference type="NCBI Taxonomy" id="2527987"/>
    <lineage>
        <taxon>Bacteria</taxon>
        <taxon>Pseudomonadati</taxon>
        <taxon>Planctomycetota</taxon>
        <taxon>Planctomycetia</taxon>
        <taxon>Pirellulales</taxon>
        <taxon>Pirellulaceae</taxon>
        <taxon>Allorhodopirellula</taxon>
    </lineage>
</organism>
<accession>A0A5C5WYH0</accession>
<evidence type="ECO:0000256" key="1">
    <source>
        <dbReference type="SAM" id="MobiDB-lite"/>
    </source>
</evidence>
<dbReference type="AlphaFoldDB" id="A0A5C5WYH0"/>
<gene>
    <name evidence="2" type="ORF">CA85_48370</name>
</gene>
<sequence>MQDSSSAPSGSHPLDVMAITPAVSAAALSEKESTATPAPAPNEIDTPSGQVDTVGLETRLHAHLNSLGMSVQGVEVTSSDDRVDVRVVIPAGIPSMPIRDAIDVWLVESYPNLDAFLVEIESDEEL</sequence>
<proteinExistence type="predicted"/>
<evidence type="ECO:0000313" key="2">
    <source>
        <dbReference type="EMBL" id="TWT55737.1"/>
    </source>
</evidence>
<comment type="caution">
    <text evidence="2">The sequence shown here is derived from an EMBL/GenBank/DDBJ whole genome shotgun (WGS) entry which is preliminary data.</text>
</comment>
<dbReference type="RefSeq" id="WP_146393636.1">
    <property type="nucleotide sequence ID" value="NZ_SJPK01000022.1"/>
</dbReference>
<reference evidence="2 3" key="1">
    <citation type="submission" date="2019-02" db="EMBL/GenBank/DDBJ databases">
        <title>Deep-cultivation of Planctomycetes and their phenomic and genomic characterization uncovers novel biology.</title>
        <authorList>
            <person name="Wiegand S."/>
            <person name="Jogler M."/>
            <person name="Boedeker C."/>
            <person name="Pinto D."/>
            <person name="Vollmers J."/>
            <person name="Rivas-Marin E."/>
            <person name="Kohn T."/>
            <person name="Peeters S.H."/>
            <person name="Heuer A."/>
            <person name="Rast P."/>
            <person name="Oberbeckmann S."/>
            <person name="Bunk B."/>
            <person name="Jeske O."/>
            <person name="Meyerdierks A."/>
            <person name="Storesund J.E."/>
            <person name="Kallscheuer N."/>
            <person name="Luecker S."/>
            <person name="Lage O.M."/>
            <person name="Pohl T."/>
            <person name="Merkel B.J."/>
            <person name="Hornburger P."/>
            <person name="Mueller R.-W."/>
            <person name="Bruemmer F."/>
            <person name="Labrenz M."/>
            <person name="Spormann A.M."/>
            <person name="Op Den Camp H."/>
            <person name="Overmann J."/>
            <person name="Amann R."/>
            <person name="Jetten M.S.M."/>
            <person name="Mascher T."/>
            <person name="Medema M.H."/>
            <person name="Devos D.P."/>
            <person name="Kaster A.-K."/>
            <person name="Ovreas L."/>
            <person name="Rohde M."/>
            <person name="Galperin M.Y."/>
            <person name="Jogler C."/>
        </authorList>
    </citation>
    <scope>NUCLEOTIDE SEQUENCE [LARGE SCALE GENOMIC DNA]</scope>
    <source>
        <strain evidence="2 3">CA85</strain>
    </source>
</reference>
<dbReference type="Proteomes" id="UP000318053">
    <property type="component" value="Unassembled WGS sequence"/>
</dbReference>
<evidence type="ECO:0000313" key="3">
    <source>
        <dbReference type="Proteomes" id="UP000318053"/>
    </source>
</evidence>
<name>A0A5C5WYH0_9BACT</name>
<keyword evidence="3" id="KW-1185">Reference proteome</keyword>
<dbReference type="EMBL" id="SJPK01000022">
    <property type="protein sequence ID" value="TWT55737.1"/>
    <property type="molecule type" value="Genomic_DNA"/>
</dbReference>